<name>I3T9D8_LOTJA</name>
<evidence type="ECO:0000256" key="1">
    <source>
        <dbReference type="SAM" id="SignalP"/>
    </source>
</evidence>
<reference evidence="2" key="1">
    <citation type="submission" date="2012-05" db="EMBL/GenBank/DDBJ databases">
        <authorList>
            <person name="Krishnakumar V."/>
            <person name="Cheung F."/>
            <person name="Xiao Y."/>
            <person name="Chan A."/>
            <person name="Moskal W.A."/>
            <person name="Town C.D."/>
        </authorList>
    </citation>
    <scope>NUCLEOTIDE SEQUENCE</scope>
</reference>
<organism evidence="2">
    <name type="scientific">Lotus japonicus</name>
    <name type="common">Lotus corniculatus var. japonicus</name>
    <dbReference type="NCBI Taxonomy" id="34305"/>
    <lineage>
        <taxon>Eukaryota</taxon>
        <taxon>Viridiplantae</taxon>
        <taxon>Streptophyta</taxon>
        <taxon>Embryophyta</taxon>
        <taxon>Tracheophyta</taxon>
        <taxon>Spermatophyta</taxon>
        <taxon>Magnoliopsida</taxon>
        <taxon>eudicotyledons</taxon>
        <taxon>Gunneridae</taxon>
        <taxon>Pentapetalae</taxon>
        <taxon>rosids</taxon>
        <taxon>fabids</taxon>
        <taxon>Fabales</taxon>
        <taxon>Fabaceae</taxon>
        <taxon>Papilionoideae</taxon>
        <taxon>50 kb inversion clade</taxon>
        <taxon>NPAAA clade</taxon>
        <taxon>Hologalegina</taxon>
        <taxon>robinioid clade</taxon>
        <taxon>Loteae</taxon>
        <taxon>Lotus</taxon>
    </lineage>
</organism>
<keyword evidence="1" id="KW-0732">Signal</keyword>
<evidence type="ECO:0000313" key="2">
    <source>
        <dbReference type="EMBL" id="AFK49130.1"/>
    </source>
</evidence>
<protein>
    <submittedName>
        <fullName evidence="2">Uncharacterized protein</fullName>
    </submittedName>
</protein>
<proteinExistence type="evidence at transcript level"/>
<feature type="chain" id="PRO_5003679972" evidence="1">
    <location>
        <begin position="17"/>
        <end position="84"/>
    </location>
</feature>
<dbReference type="EMBL" id="BT149336">
    <property type="protein sequence ID" value="AFK49130.1"/>
    <property type="molecule type" value="mRNA"/>
</dbReference>
<accession>I3T9D8</accession>
<sequence>MIVNLFTVMFAWIVLSSRKLWTGSSMRLMFCRSLMGVMMVPLGRCCNMHGSLDHSTNQWSWQNLTGLQLRSLLHGPLILGAWVV</sequence>
<dbReference type="AlphaFoldDB" id="I3T9D8"/>
<feature type="signal peptide" evidence="1">
    <location>
        <begin position="1"/>
        <end position="16"/>
    </location>
</feature>